<dbReference type="RefSeq" id="WP_407667852.1">
    <property type="nucleotide sequence ID" value="NZ_HF571038.1"/>
</dbReference>
<dbReference type="PANTHER" id="PTHR33692">
    <property type="entry name" value="RIBOSOME MATURATION FACTOR RIMM"/>
    <property type="match status" value="1"/>
</dbReference>
<evidence type="ECO:0000256" key="5">
    <source>
        <dbReference type="HAMAP-Rule" id="MF_00014"/>
    </source>
</evidence>
<dbReference type="NCBIfam" id="TIGR02273">
    <property type="entry name" value="16S_RimM"/>
    <property type="match status" value="1"/>
</dbReference>
<comment type="similarity">
    <text evidence="5">Belongs to the RimM family.</text>
</comment>
<keyword evidence="1 5" id="KW-0963">Cytoplasm</keyword>
<gene>
    <name evidence="5 8" type="primary">rimM</name>
    <name evidence="8" type="ORF">BN13_480009</name>
</gene>
<dbReference type="PANTHER" id="PTHR33692:SF1">
    <property type="entry name" value="RIBOSOME MATURATION FACTOR RIMM"/>
    <property type="match status" value="1"/>
</dbReference>
<name>A0A077MF59_9MICO</name>
<comment type="domain">
    <text evidence="5">The PRC barrel domain binds ribosomal protein uS19.</text>
</comment>
<keyword evidence="3 5" id="KW-0698">rRNA processing</keyword>
<dbReference type="InterPro" id="IPR056792">
    <property type="entry name" value="PRC_RimM"/>
</dbReference>
<dbReference type="InterPro" id="IPR011033">
    <property type="entry name" value="PRC_barrel-like_sf"/>
</dbReference>
<comment type="subunit">
    <text evidence="5">Binds ribosomal protein uS19.</text>
</comment>
<accession>A0A077MF59</accession>
<dbReference type="SUPFAM" id="SSF50447">
    <property type="entry name" value="Translation proteins"/>
    <property type="match status" value="1"/>
</dbReference>
<dbReference type="InterPro" id="IPR002676">
    <property type="entry name" value="RimM_N"/>
</dbReference>
<evidence type="ECO:0000313" key="8">
    <source>
        <dbReference type="EMBL" id="CCI53787.1"/>
    </source>
</evidence>
<dbReference type="GO" id="GO:0043022">
    <property type="term" value="F:ribosome binding"/>
    <property type="evidence" value="ECO:0007669"/>
    <property type="project" value="InterPro"/>
</dbReference>
<dbReference type="InterPro" id="IPR036976">
    <property type="entry name" value="RimM_N_sf"/>
</dbReference>
<dbReference type="EMBL" id="CAJC01000159">
    <property type="protein sequence ID" value="CCI53787.1"/>
    <property type="molecule type" value="Genomic_DNA"/>
</dbReference>
<dbReference type="GO" id="GO:0005737">
    <property type="term" value="C:cytoplasm"/>
    <property type="evidence" value="ECO:0007669"/>
    <property type="project" value="UniProtKB-SubCell"/>
</dbReference>
<feature type="domain" description="Ribosome maturation factor RimM PRC barrel" evidence="7">
    <location>
        <begin position="101"/>
        <end position="168"/>
    </location>
</feature>
<feature type="domain" description="RimM N-terminal" evidence="6">
    <location>
        <begin position="5"/>
        <end position="89"/>
    </location>
</feature>
<dbReference type="HAMAP" id="MF_00014">
    <property type="entry name" value="Ribosome_mat_RimM"/>
    <property type="match status" value="1"/>
</dbReference>
<keyword evidence="9" id="KW-1185">Reference proteome</keyword>
<dbReference type="InterPro" id="IPR009000">
    <property type="entry name" value="Transl_B-barrel_sf"/>
</dbReference>
<dbReference type="Pfam" id="PF24986">
    <property type="entry name" value="PRC_RimM"/>
    <property type="match status" value="1"/>
</dbReference>
<dbReference type="Proteomes" id="UP000035720">
    <property type="component" value="Unassembled WGS sequence"/>
</dbReference>
<dbReference type="SUPFAM" id="SSF50346">
    <property type="entry name" value="PRC-barrel domain"/>
    <property type="match status" value="1"/>
</dbReference>
<evidence type="ECO:0000259" key="7">
    <source>
        <dbReference type="Pfam" id="PF24986"/>
    </source>
</evidence>
<dbReference type="GO" id="GO:0006364">
    <property type="term" value="P:rRNA processing"/>
    <property type="evidence" value="ECO:0007669"/>
    <property type="project" value="UniProtKB-UniRule"/>
</dbReference>
<organism evidence="8 9">
    <name type="scientific">Nostocoides jenkinsii Ben 74</name>
    <dbReference type="NCBI Taxonomy" id="1193518"/>
    <lineage>
        <taxon>Bacteria</taxon>
        <taxon>Bacillati</taxon>
        <taxon>Actinomycetota</taxon>
        <taxon>Actinomycetes</taxon>
        <taxon>Micrococcales</taxon>
        <taxon>Intrasporangiaceae</taxon>
        <taxon>Nostocoides</taxon>
    </lineage>
</organism>
<protein>
    <recommendedName>
        <fullName evidence="5">Ribosome maturation factor RimM</fullName>
    </recommendedName>
</protein>
<comment type="caution">
    <text evidence="8">The sequence shown here is derived from an EMBL/GenBank/DDBJ whole genome shotgun (WGS) entry which is preliminary data.</text>
</comment>
<dbReference type="GO" id="GO:0042274">
    <property type="term" value="P:ribosomal small subunit biogenesis"/>
    <property type="evidence" value="ECO:0007669"/>
    <property type="project" value="UniProtKB-UniRule"/>
</dbReference>
<dbReference type="STRING" id="1193518.BN13_480009"/>
<keyword evidence="4 5" id="KW-0143">Chaperone</keyword>
<evidence type="ECO:0000256" key="4">
    <source>
        <dbReference type="ARBA" id="ARBA00023186"/>
    </source>
</evidence>
<proteinExistence type="inferred from homology"/>
<dbReference type="Gene3D" id="2.40.30.60">
    <property type="entry name" value="RimM"/>
    <property type="match status" value="1"/>
</dbReference>
<comment type="function">
    <text evidence="5">An accessory protein needed during the final step in the assembly of 30S ribosomal subunit, possibly for assembly of the head region. Essential for efficient processing of 16S rRNA. May be needed both before and after RbfA during the maturation of 16S rRNA. It has affinity for free ribosomal 30S subunits but not for 70S ribosomes.</text>
</comment>
<dbReference type="Gene3D" id="2.30.30.240">
    <property type="entry name" value="PRC-barrel domain"/>
    <property type="match status" value="1"/>
</dbReference>
<evidence type="ECO:0000256" key="2">
    <source>
        <dbReference type="ARBA" id="ARBA00022517"/>
    </source>
</evidence>
<evidence type="ECO:0000256" key="1">
    <source>
        <dbReference type="ARBA" id="ARBA00022490"/>
    </source>
</evidence>
<sequence length="175" mass="18647">MSVLIARIGKPHSLHGEVTVQLHTDDPVGRFVPGAEFTTEAVAGSGVPRVLTLRSARRHKEIWLLGFEEIPDRTGAESLRGTRLLAQESDEASDDDGWYEEELAGLSVVDPAGVVLGEVVGLDVGAAQDRLRIRLTDGVEALVPFVEALVPEVDIAGGRVVVDAPPGLLDLARES</sequence>
<reference evidence="8 9" key="1">
    <citation type="journal article" date="2013" name="ISME J.">
        <title>A metabolic model for members of the genus Tetrasphaera involved in enhanced biological phosphorus removal.</title>
        <authorList>
            <person name="Kristiansen R."/>
            <person name="Nguyen H.T.T."/>
            <person name="Saunders A.M."/>
            <person name="Nielsen J.L."/>
            <person name="Wimmer R."/>
            <person name="Le V.Q."/>
            <person name="McIlroy S.J."/>
            <person name="Petrovski S."/>
            <person name="Seviour R.J."/>
            <person name="Calteau A."/>
            <person name="Nielsen K.L."/>
            <person name="Nielsen P.H."/>
        </authorList>
    </citation>
    <scope>NUCLEOTIDE SEQUENCE [LARGE SCALE GENOMIC DNA]</scope>
    <source>
        <strain evidence="8 9">Ben 74</strain>
    </source>
</reference>
<keyword evidence="2 5" id="KW-0690">Ribosome biogenesis</keyword>
<dbReference type="GO" id="GO:0005840">
    <property type="term" value="C:ribosome"/>
    <property type="evidence" value="ECO:0007669"/>
    <property type="project" value="InterPro"/>
</dbReference>
<dbReference type="InterPro" id="IPR011961">
    <property type="entry name" value="RimM"/>
</dbReference>
<evidence type="ECO:0000259" key="6">
    <source>
        <dbReference type="Pfam" id="PF01782"/>
    </source>
</evidence>
<comment type="subcellular location">
    <subcellularLocation>
        <location evidence="5">Cytoplasm</location>
    </subcellularLocation>
</comment>
<evidence type="ECO:0000256" key="3">
    <source>
        <dbReference type="ARBA" id="ARBA00022552"/>
    </source>
</evidence>
<dbReference type="Pfam" id="PF01782">
    <property type="entry name" value="RimM"/>
    <property type="match status" value="1"/>
</dbReference>
<evidence type="ECO:0000313" key="9">
    <source>
        <dbReference type="Proteomes" id="UP000035720"/>
    </source>
</evidence>
<dbReference type="AlphaFoldDB" id="A0A077MF59"/>